<name>A0ABT2MPA4_9CYAN</name>
<reference evidence="2 3" key="1">
    <citation type="journal article" date="2022" name="Front. Microbiol.">
        <title>High genomic differentiation and limited gene flow indicate recent cryptic speciation within the genus Laspinema (cyanobacteria).</title>
        <authorList>
            <person name="Stanojkovic A."/>
            <person name="Skoupy S."/>
            <person name="Skaloud P."/>
            <person name="Dvorak P."/>
        </authorList>
    </citation>
    <scope>NUCLEOTIDE SEQUENCE [LARGE SCALE GENOMIC DNA]</scope>
    <source>
        <strain evidence="2 3">D2a</strain>
    </source>
</reference>
<keyword evidence="1" id="KW-1133">Transmembrane helix</keyword>
<accession>A0ABT2MPA4</accession>
<dbReference type="RefSeq" id="WP_368005467.1">
    <property type="nucleotide sequence ID" value="NZ_JAMXFF010000005.1"/>
</dbReference>
<keyword evidence="1" id="KW-0472">Membrane</keyword>
<comment type="caution">
    <text evidence="2">The sequence shown here is derived from an EMBL/GenBank/DDBJ whole genome shotgun (WGS) entry which is preliminary data.</text>
</comment>
<dbReference type="Proteomes" id="UP001525890">
    <property type="component" value="Unassembled WGS sequence"/>
</dbReference>
<keyword evidence="1" id="KW-0812">Transmembrane</keyword>
<dbReference type="EMBL" id="JAMXFF010000005">
    <property type="protein sequence ID" value="MCT7965790.1"/>
    <property type="molecule type" value="Genomic_DNA"/>
</dbReference>
<feature type="non-terminal residue" evidence="2">
    <location>
        <position position="1"/>
    </location>
</feature>
<protein>
    <submittedName>
        <fullName evidence="2">Uncharacterized protein</fullName>
    </submittedName>
</protein>
<evidence type="ECO:0000313" key="2">
    <source>
        <dbReference type="EMBL" id="MCT7965790.1"/>
    </source>
</evidence>
<keyword evidence="3" id="KW-1185">Reference proteome</keyword>
<sequence>VVLLMFVVTTSVVLLMFVVTTSVVLLMFVVTTSVVLFVRSKLDKFPILNNARGLSLRLEDVSYYKFKKITTEVVTTN</sequence>
<evidence type="ECO:0000256" key="1">
    <source>
        <dbReference type="SAM" id="Phobius"/>
    </source>
</evidence>
<organism evidence="2 3">
    <name type="scientific">Laspinema palackyanum D2a</name>
    <dbReference type="NCBI Taxonomy" id="2953684"/>
    <lineage>
        <taxon>Bacteria</taxon>
        <taxon>Bacillati</taxon>
        <taxon>Cyanobacteriota</taxon>
        <taxon>Cyanophyceae</taxon>
        <taxon>Oscillatoriophycideae</taxon>
        <taxon>Oscillatoriales</taxon>
        <taxon>Laspinemataceae</taxon>
        <taxon>Laspinema</taxon>
        <taxon>Laspinema palackyanum</taxon>
    </lineage>
</organism>
<feature type="transmembrane region" description="Helical" evidence="1">
    <location>
        <begin position="12"/>
        <end position="38"/>
    </location>
</feature>
<gene>
    <name evidence="2" type="ORF">NG799_05525</name>
</gene>
<proteinExistence type="predicted"/>
<evidence type="ECO:0000313" key="3">
    <source>
        <dbReference type="Proteomes" id="UP001525890"/>
    </source>
</evidence>